<gene>
    <name evidence="1" type="ORF">LCGC14_1378630</name>
</gene>
<proteinExistence type="predicted"/>
<dbReference type="AlphaFoldDB" id="A0A0F9MIP2"/>
<comment type="caution">
    <text evidence="1">The sequence shown here is derived from an EMBL/GenBank/DDBJ whole genome shotgun (WGS) entry which is preliminary data.</text>
</comment>
<evidence type="ECO:0000313" key="1">
    <source>
        <dbReference type="EMBL" id="KKM76590.1"/>
    </source>
</evidence>
<reference evidence="1" key="1">
    <citation type="journal article" date="2015" name="Nature">
        <title>Complex archaea that bridge the gap between prokaryotes and eukaryotes.</title>
        <authorList>
            <person name="Spang A."/>
            <person name="Saw J.H."/>
            <person name="Jorgensen S.L."/>
            <person name="Zaremba-Niedzwiedzka K."/>
            <person name="Martijn J."/>
            <person name="Lind A.E."/>
            <person name="van Eijk R."/>
            <person name="Schleper C."/>
            <person name="Guy L."/>
            <person name="Ettema T.J."/>
        </authorList>
    </citation>
    <scope>NUCLEOTIDE SEQUENCE</scope>
</reference>
<name>A0A0F9MIP2_9ZZZZ</name>
<accession>A0A0F9MIP2</accession>
<organism evidence="1">
    <name type="scientific">marine sediment metagenome</name>
    <dbReference type="NCBI Taxonomy" id="412755"/>
    <lineage>
        <taxon>unclassified sequences</taxon>
        <taxon>metagenomes</taxon>
        <taxon>ecological metagenomes</taxon>
    </lineage>
</organism>
<protein>
    <submittedName>
        <fullName evidence="1">Uncharacterized protein</fullName>
    </submittedName>
</protein>
<sequence length="75" mass="8979">MPKTKKGVKSKYRSINLPEDLIQRILLLIPDYYRAHHETINEWVRVGVYKLARTRHLIKKFERLKKINNSTDTTT</sequence>
<dbReference type="EMBL" id="LAZR01008784">
    <property type="protein sequence ID" value="KKM76590.1"/>
    <property type="molecule type" value="Genomic_DNA"/>
</dbReference>